<proteinExistence type="predicted"/>
<evidence type="ECO:0008006" key="2">
    <source>
        <dbReference type="Google" id="ProtNLM"/>
    </source>
</evidence>
<accession>A0A6C0H4I6</accession>
<dbReference type="EMBL" id="MN739859">
    <property type="protein sequence ID" value="QHT74953.1"/>
    <property type="molecule type" value="Genomic_DNA"/>
</dbReference>
<protein>
    <recommendedName>
        <fullName evidence="2">Ubiquitin-like domain-containing protein</fullName>
    </recommendedName>
</protein>
<evidence type="ECO:0000313" key="1">
    <source>
        <dbReference type="EMBL" id="QHT74953.1"/>
    </source>
</evidence>
<organism evidence="1">
    <name type="scientific">viral metagenome</name>
    <dbReference type="NCBI Taxonomy" id="1070528"/>
    <lineage>
        <taxon>unclassified sequences</taxon>
        <taxon>metagenomes</taxon>
        <taxon>organismal metagenomes</taxon>
    </lineage>
</organism>
<sequence length="81" mass="9442">MDDYTKIQVSAKIYWGFNIEIPNNKLSLMSENDIVQEIKLAMITFFKKHNLEELKEGVSNLNLHIHDTFSPGQTIYVCDHE</sequence>
<reference evidence="1" key="1">
    <citation type="journal article" date="2020" name="Nature">
        <title>Giant virus diversity and host interactions through global metagenomics.</title>
        <authorList>
            <person name="Schulz F."/>
            <person name="Roux S."/>
            <person name="Paez-Espino D."/>
            <person name="Jungbluth S."/>
            <person name="Walsh D.A."/>
            <person name="Denef V.J."/>
            <person name="McMahon K.D."/>
            <person name="Konstantinidis K.T."/>
            <person name="Eloe-Fadrosh E.A."/>
            <person name="Kyrpides N.C."/>
            <person name="Woyke T."/>
        </authorList>
    </citation>
    <scope>NUCLEOTIDE SEQUENCE</scope>
    <source>
        <strain evidence="1">GVMAG-M-3300023179-62</strain>
    </source>
</reference>
<name>A0A6C0H4I6_9ZZZZ</name>
<dbReference type="AlphaFoldDB" id="A0A6C0H4I6"/>